<evidence type="ECO:0000256" key="1">
    <source>
        <dbReference type="SAM" id="Coils"/>
    </source>
</evidence>
<evidence type="ECO:0000313" key="3">
    <source>
        <dbReference type="EMBL" id="GAA2209686.1"/>
    </source>
</evidence>
<keyword evidence="2" id="KW-1133">Transmembrane helix</keyword>
<feature type="coiled-coil region" evidence="1">
    <location>
        <begin position="65"/>
        <end position="92"/>
    </location>
</feature>
<sequence>METRRIGTILAVLLTILYLAYIVAIPLGLVTHRLEVHEVALAAALLAGVWFAASPYFITDVSIGAEGFSARLERAEAKQRVLEGELRALQVTLGGLVTKHEWNHLRRLSEEKSVLVRHREDGKLQQELERLDALGFLEPLDSQRGLNAIREDHGRPGEEFDLTRYVKITDAGLEYLGLREKL</sequence>
<keyword evidence="4" id="KW-1185">Reference proteome</keyword>
<gene>
    <name evidence="3" type="ORF">GCM10009850_051450</name>
</gene>
<keyword evidence="2" id="KW-0812">Transmembrane</keyword>
<comment type="caution">
    <text evidence="3">The sequence shown here is derived from an EMBL/GenBank/DDBJ whole genome shotgun (WGS) entry which is preliminary data.</text>
</comment>
<dbReference type="RefSeq" id="WP_344479378.1">
    <property type="nucleotide sequence ID" value="NZ_BAAAQX010000013.1"/>
</dbReference>
<dbReference type="EMBL" id="BAAAQX010000013">
    <property type="protein sequence ID" value="GAA2209686.1"/>
    <property type="molecule type" value="Genomic_DNA"/>
</dbReference>
<proteinExistence type="predicted"/>
<dbReference type="Proteomes" id="UP001499843">
    <property type="component" value="Unassembled WGS sequence"/>
</dbReference>
<evidence type="ECO:0000313" key="4">
    <source>
        <dbReference type="Proteomes" id="UP001499843"/>
    </source>
</evidence>
<organism evidence="3 4">
    <name type="scientific">Nonomuraea monospora</name>
    <dbReference type="NCBI Taxonomy" id="568818"/>
    <lineage>
        <taxon>Bacteria</taxon>
        <taxon>Bacillati</taxon>
        <taxon>Actinomycetota</taxon>
        <taxon>Actinomycetes</taxon>
        <taxon>Streptosporangiales</taxon>
        <taxon>Streptosporangiaceae</taxon>
        <taxon>Nonomuraea</taxon>
    </lineage>
</organism>
<protein>
    <submittedName>
        <fullName evidence="3">Uncharacterized protein</fullName>
    </submittedName>
</protein>
<accession>A0ABP5PD42</accession>
<evidence type="ECO:0000256" key="2">
    <source>
        <dbReference type="SAM" id="Phobius"/>
    </source>
</evidence>
<reference evidence="4" key="1">
    <citation type="journal article" date="2019" name="Int. J. Syst. Evol. Microbiol.">
        <title>The Global Catalogue of Microorganisms (GCM) 10K type strain sequencing project: providing services to taxonomists for standard genome sequencing and annotation.</title>
        <authorList>
            <consortium name="The Broad Institute Genomics Platform"/>
            <consortium name="The Broad Institute Genome Sequencing Center for Infectious Disease"/>
            <person name="Wu L."/>
            <person name="Ma J."/>
        </authorList>
    </citation>
    <scope>NUCLEOTIDE SEQUENCE [LARGE SCALE GENOMIC DNA]</scope>
    <source>
        <strain evidence="4">JCM 16114</strain>
    </source>
</reference>
<keyword evidence="1" id="KW-0175">Coiled coil</keyword>
<feature type="transmembrane region" description="Helical" evidence="2">
    <location>
        <begin position="39"/>
        <end position="58"/>
    </location>
</feature>
<feature type="transmembrane region" description="Helical" evidence="2">
    <location>
        <begin position="6"/>
        <end position="27"/>
    </location>
</feature>
<name>A0ABP5PD42_9ACTN</name>
<keyword evidence="2" id="KW-0472">Membrane</keyword>